<dbReference type="Proteomes" id="UP000474175">
    <property type="component" value="Unassembled WGS sequence"/>
</dbReference>
<sequence length="123" mass="15028">MTLQKRIKGLSFESLHELINQAHHEINRRQQFIDKIPQLRLQEISFSIRARDLLYRTIAEKRKLVYWQEAQKLTLRETLKVLDPSDWRQIKYKNTKVFEEISTIFERHKAPLEWYYSEIEAKV</sequence>
<proteinExistence type="predicted"/>
<reference evidence="1 2" key="1">
    <citation type="submission" date="2020-02" db="EMBL/GenBank/DDBJ databases">
        <title>Draft genome sequence of two Spirosoma agri KCTC 52727 and Spirosoma terrae KCTC 52035.</title>
        <authorList>
            <person name="Rojas J."/>
            <person name="Ambika Manirajan B."/>
            <person name="Suarez C."/>
            <person name="Ratering S."/>
            <person name="Schnell S."/>
        </authorList>
    </citation>
    <scope>NUCLEOTIDE SEQUENCE [LARGE SCALE GENOMIC DNA]</scope>
    <source>
        <strain evidence="1 2">KCTC 52035</strain>
    </source>
</reference>
<keyword evidence="2" id="KW-1185">Reference proteome</keyword>
<name>A0A6L9L519_9BACT</name>
<accession>A0A6L9L519</accession>
<dbReference type="RefSeq" id="WP_163943600.1">
    <property type="nucleotide sequence ID" value="NZ_JAAFZH010000001.1"/>
</dbReference>
<evidence type="ECO:0000313" key="2">
    <source>
        <dbReference type="Proteomes" id="UP000474175"/>
    </source>
</evidence>
<comment type="caution">
    <text evidence="1">The sequence shown here is derived from an EMBL/GenBank/DDBJ whole genome shotgun (WGS) entry which is preliminary data.</text>
</comment>
<protein>
    <submittedName>
        <fullName evidence="1">Uncharacterized protein</fullName>
    </submittedName>
</protein>
<evidence type="ECO:0000313" key="1">
    <source>
        <dbReference type="EMBL" id="NDU94201.1"/>
    </source>
</evidence>
<dbReference type="AlphaFoldDB" id="A0A6L9L519"/>
<organism evidence="1 2">
    <name type="scientific">Spirosoma terrae</name>
    <dbReference type="NCBI Taxonomy" id="1968276"/>
    <lineage>
        <taxon>Bacteria</taxon>
        <taxon>Pseudomonadati</taxon>
        <taxon>Bacteroidota</taxon>
        <taxon>Cytophagia</taxon>
        <taxon>Cytophagales</taxon>
        <taxon>Cytophagaceae</taxon>
        <taxon>Spirosoma</taxon>
    </lineage>
</organism>
<dbReference type="EMBL" id="JAAFZH010000001">
    <property type="protein sequence ID" value="NDU94201.1"/>
    <property type="molecule type" value="Genomic_DNA"/>
</dbReference>
<gene>
    <name evidence="1" type="ORF">GK108_04890</name>
</gene>